<evidence type="ECO:0000256" key="3">
    <source>
        <dbReference type="ARBA" id="ARBA00022723"/>
    </source>
</evidence>
<evidence type="ECO:0000256" key="7">
    <source>
        <dbReference type="ARBA" id="ARBA00023277"/>
    </source>
</evidence>
<keyword evidence="12" id="KW-1185">Reference proteome</keyword>
<dbReference type="Proteomes" id="UP001056336">
    <property type="component" value="Chromosome"/>
</dbReference>
<dbReference type="GO" id="GO:0004557">
    <property type="term" value="F:alpha-galactosidase activity"/>
    <property type="evidence" value="ECO:0007669"/>
    <property type="project" value="UniProtKB-EC"/>
</dbReference>
<name>A0ABY4R490_9ACTN</name>
<dbReference type="InterPro" id="IPR001088">
    <property type="entry name" value="Glyco_hydro_4"/>
</dbReference>
<dbReference type="Pfam" id="PF11975">
    <property type="entry name" value="Glyco_hydro_4C"/>
    <property type="match status" value="1"/>
</dbReference>
<evidence type="ECO:0000313" key="12">
    <source>
        <dbReference type="Proteomes" id="UP001056336"/>
    </source>
</evidence>
<evidence type="ECO:0000256" key="6">
    <source>
        <dbReference type="ARBA" id="ARBA00023211"/>
    </source>
</evidence>
<evidence type="ECO:0000256" key="9">
    <source>
        <dbReference type="RuleBase" id="RU361152"/>
    </source>
</evidence>
<proteinExistence type="inferred from homology"/>
<dbReference type="EC" id="3.2.1.22" evidence="11"/>
<dbReference type="InterPro" id="IPR036291">
    <property type="entry name" value="NAD(P)-bd_dom_sf"/>
</dbReference>
<keyword evidence="5 9" id="KW-0520">NAD</keyword>
<evidence type="ECO:0000259" key="10">
    <source>
        <dbReference type="Pfam" id="PF11975"/>
    </source>
</evidence>
<feature type="domain" description="Glycosyl hydrolase family 4 C-terminal" evidence="10">
    <location>
        <begin position="199"/>
        <end position="405"/>
    </location>
</feature>
<dbReference type="Gene3D" id="3.90.1820.10">
    <property type="entry name" value="AglA-like glucosidase"/>
    <property type="match status" value="1"/>
</dbReference>
<sequence>MTIVTFVGAGSAEFTRQLLRDLLNFPELVDTDGGLELVLHDVDPERLELAEAIARITVAHHASAARVRAEADLRAALSGADFVINTVNIGGHAATVADFDIPERFGVRQTIADTLGVGGVFRGLRTFGFLHRLASAMAELCPQAYLLNYTNPMAMNIGYLSTTFPDLKVLGLCHSVYWTVVDLSELVGAPFAEVEFHSAGVNHQAWLLRWEHRGQDLYPRLDELIERDPELRRRVRVDMYRRLGFYPTETSEHSSEYVPWYLHDDREIERLRIPLRDYVGISAANVAETRQLMVQAAAGEYHEPEEEAAEYAPQVIHSLLTGAVRTIQANVANNGLIDNLPFGAPVEVPCRIDAAGAHPLAVGQLPPQCAALNRTFLSVADLTVRAMIERDRAHLRHALMIDPNTAASIRLESIDDLVGQLLSAHSSFLPVELGGSGTF</sequence>
<organism evidence="11 12">
    <name type="scientific">Jatrophihabitans telluris</name>
    <dbReference type="NCBI Taxonomy" id="2038343"/>
    <lineage>
        <taxon>Bacteria</taxon>
        <taxon>Bacillati</taxon>
        <taxon>Actinomycetota</taxon>
        <taxon>Actinomycetes</taxon>
        <taxon>Jatrophihabitantales</taxon>
        <taxon>Jatrophihabitantaceae</taxon>
        <taxon>Jatrophihabitans</taxon>
    </lineage>
</organism>
<dbReference type="Pfam" id="PF02056">
    <property type="entry name" value="Glyco_hydro_4"/>
    <property type="match status" value="1"/>
</dbReference>
<keyword evidence="7" id="KW-0119">Carbohydrate metabolism</keyword>
<evidence type="ECO:0000256" key="4">
    <source>
        <dbReference type="ARBA" id="ARBA00022801"/>
    </source>
</evidence>
<protein>
    <submittedName>
        <fullName evidence="11">Alpha-galactosidase</fullName>
        <ecNumber evidence="11">3.2.1.22</ecNumber>
    </submittedName>
</protein>
<keyword evidence="8 9" id="KW-0326">Glycosidase</keyword>
<dbReference type="RefSeq" id="WP_249774168.1">
    <property type="nucleotide sequence ID" value="NZ_CP097332.1"/>
</dbReference>
<comment type="similarity">
    <text evidence="2 9">Belongs to the glycosyl hydrolase 4 family.</text>
</comment>
<evidence type="ECO:0000256" key="1">
    <source>
        <dbReference type="ARBA" id="ARBA00001936"/>
    </source>
</evidence>
<dbReference type="EMBL" id="CP097332">
    <property type="protein sequence ID" value="UQX90272.1"/>
    <property type="molecule type" value="Genomic_DNA"/>
</dbReference>
<keyword evidence="3" id="KW-0479">Metal-binding</keyword>
<dbReference type="PRINTS" id="PR00732">
    <property type="entry name" value="GLHYDRLASE4"/>
</dbReference>
<keyword evidence="4 9" id="KW-0378">Hydrolase</keyword>
<evidence type="ECO:0000313" key="11">
    <source>
        <dbReference type="EMBL" id="UQX90272.1"/>
    </source>
</evidence>
<dbReference type="PANTHER" id="PTHR32092">
    <property type="entry name" value="6-PHOSPHO-BETA-GLUCOSIDASE-RELATED"/>
    <property type="match status" value="1"/>
</dbReference>
<dbReference type="InterPro" id="IPR022616">
    <property type="entry name" value="Glyco_hydro_4_C"/>
</dbReference>
<dbReference type="InterPro" id="IPR015955">
    <property type="entry name" value="Lactate_DH/Glyco_Ohase_4_C"/>
</dbReference>
<evidence type="ECO:0000256" key="8">
    <source>
        <dbReference type="ARBA" id="ARBA00023295"/>
    </source>
</evidence>
<dbReference type="PANTHER" id="PTHR32092:SF6">
    <property type="entry name" value="ALPHA-GALACTOSIDASE"/>
    <property type="match status" value="1"/>
</dbReference>
<keyword evidence="6" id="KW-0464">Manganese</keyword>
<comment type="cofactor">
    <cofactor evidence="9">
        <name>NAD(+)</name>
        <dbReference type="ChEBI" id="CHEBI:57540"/>
    </cofactor>
    <text evidence="9">Binds 1 NAD(+) per subunit.</text>
</comment>
<gene>
    <name evidence="11" type="primary">melA</name>
    <name evidence="11" type="ORF">M6D93_09790</name>
</gene>
<dbReference type="SUPFAM" id="SSF51735">
    <property type="entry name" value="NAD(P)-binding Rossmann-fold domains"/>
    <property type="match status" value="1"/>
</dbReference>
<comment type="cofactor">
    <cofactor evidence="1">
        <name>Mn(2+)</name>
        <dbReference type="ChEBI" id="CHEBI:29035"/>
    </cofactor>
</comment>
<dbReference type="SUPFAM" id="SSF56327">
    <property type="entry name" value="LDH C-terminal domain-like"/>
    <property type="match status" value="1"/>
</dbReference>
<dbReference type="NCBIfam" id="NF011657">
    <property type="entry name" value="PRK15076.1"/>
    <property type="match status" value="1"/>
</dbReference>
<dbReference type="InterPro" id="IPR053715">
    <property type="entry name" value="GH4_Enzyme_sf"/>
</dbReference>
<reference evidence="11" key="2">
    <citation type="submission" date="2022-05" db="EMBL/GenBank/DDBJ databases">
        <authorList>
            <person name="Kim J.-S."/>
            <person name="Lee K."/>
            <person name="Suh M."/>
            <person name="Eom M."/>
            <person name="Kim J.-S."/>
            <person name="Kim D.-S."/>
            <person name="Ko S.-H."/>
            <person name="Shin Y."/>
            <person name="Lee J.-S."/>
        </authorList>
    </citation>
    <scope>NUCLEOTIDE SEQUENCE</scope>
    <source>
        <strain evidence="11">N237</strain>
    </source>
</reference>
<reference evidence="11" key="1">
    <citation type="journal article" date="2018" name="Int. J. Syst. Evol. Microbiol.">
        <title>Jatrophihabitans telluris sp. nov., isolated from sediment soil of lava forest wetlands and the emended description of the genus Jatrophihabitans.</title>
        <authorList>
            <person name="Lee K.C."/>
            <person name="Suh M.K."/>
            <person name="Eom M.K."/>
            <person name="Kim K.K."/>
            <person name="Kim J.S."/>
            <person name="Kim D.S."/>
            <person name="Ko S.H."/>
            <person name="Shin Y.K."/>
            <person name="Lee J.S."/>
        </authorList>
    </citation>
    <scope>NUCLEOTIDE SEQUENCE</scope>
    <source>
        <strain evidence="11">N237</strain>
    </source>
</reference>
<evidence type="ECO:0000256" key="5">
    <source>
        <dbReference type="ARBA" id="ARBA00023027"/>
    </source>
</evidence>
<accession>A0ABY4R490</accession>
<evidence type="ECO:0000256" key="2">
    <source>
        <dbReference type="ARBA" id="ARBA00010141"/>
    </source>
</evidence>